<protein>
    <submittedName>
        <fullName evidence="1">Uncharacterized protein</fullName>
    </submittedName>
</protein>
<reference evidence="1" key="1">
    <citation type="submission" date="2021-10" db="EMBL/GenBank/DDBJ databases">
        <authorList>
            <person name="Rigault P."/>
            <person name="Bedon F."/>
        </authorList>
    </citation>
    <scope>NUCLEOTIDE SEQUENCE</scope>
</reference>
<dbReference type="AlphaFoldDB" id="A0AA96LWM6"/>
<dbReference type="EMBL" id="OK377274">
    <property type="protein sequence ID" value="WNR57306.1"/>
    <property type="molecule type" value="Genomic_DNA"/>
</dbReference>
<dbReference type="RefSeq" id="YP_010974729.1">
    <property type="nucleotide sequence ID" value="NC_084055.1"/>
</dbReference>
<sequence length="52" mass="6111">MHQAVRKGPLVILFPRDTMRDPSSSRRLHTVHVRSIILDLTNCPSYLYYLRS</sequence>
<dbReference type="GeneID" id="86112210"/>
<organism evidence="1">
    <name type="scientific">Korthalsella rubra</name>
    <dbReference type="NCBI Taxonomy" id="74344"/>
    <lineage>
        <taxon>Eukaryota</taxon>
        <taxon>Viridiplantae</taxon>
        <taxon>Streptophyta</taxon>
        <taxon>Embryophyta</taxon>
        <taxon>Tracheophyta</taxon>
        <taxon>Spermatophyta</taxon>
        <taxon>Magnoliopsida</taxon>
        <taxon>eudicotyledons</taxon>
        <taxon>Gunneridae</taxon>
        <taxon>Pentapetalae</taxon>
        <taxon>Santalales</taxon>
        <taxon>Viscaceae</taxon>
        <taxon>Korthalsella</taxon>
    </lineage>
</organism>
<proteinExistence type="predicted"/>
<name>A0AA96LWM6_9MAGN</name>
<evidence type="ECO:0000313" key="1">
    <source>
        <dbReference type="EMBL" id="WNR57306.1"/>
    </source>
</evidence>
<geneLocation type="chloroplast" evidence="1"/>
<keyword evidence="1" id="KW-0934">Plastid</keyword>
<gene>
    <name evidence="1" type="primary">orf42</name>
</gene>
<keyword evidence="1" id="KW-0150">Chloroplast</keyword>
<accession>A0AA96LWM6</accession>